<dbReference type="Gene3D" id="2.60.120.560">
    <property type="entry name" value="Exo-inulinase, domain 1"/>
    <property type="match status" value="2"/>
</dbReference>
<protein>
    <recommendedName>
        <fullName evidence="8">Cadherin-like domain-containing protein</fullName>
    </recommendedName>
</protein>
<evidence type="ECO:0000313" key="9">
    <source>
        <dbReference type="EMBL" id="GHG98646.1"/>
    </source>
</evidence>
<dbReference type="RefSeq" id="WP_154664478.1">
    <property type="nucleotide sequence ID" value="NZ_BNAP01000021.1"/>
</dbReference>
<keyword evidence="7" id="KW-0472">Membrane</keyword>
<keyword evidence="4" id="KW-0800">Toxin</keyword>
<feature type="domain" description="Cadherin-like" evidence="8">
    <location>
        <begin position="1279"/>
        <end position="1374"/>
    </location>
</feature>
<sequence>MSSSIDTSSVAASATDEATPPQLLEAINHLLIKQSQAQVTITLSDHFTGEGLSYSVTNSNGAVVDAHIEDGVLTLDVLGLLDYSDLTVTATDSLGNEISDSFRARVAGDNAFTVAVLPDTQTYTSTPELNHIFGDMTQWLADNAGSMNILFATHVGDVTDNNLDYQWDIAADAISTLDGVIPYSLLPGNHDMSTGGRASDHSATYLDEYFSVEHQSEVNSGTYGGTYDGDPDSAANTYHSFTAPDGTNWMVLSLEFSPRDDVLEWASEVLDSHLDYRVILTTHNYMDYAGVNDELGQYGGGTGTDYGLGKDVEGHSSGADIWEKLVSQYPNISFVFSGHIIGGDGAETAQSYTEYGTTVLQMLANYQGGVTPEISGGNGGNGAVRLVTIDPDNSAVYTETYFANLNAYMEGYRDSEEPGRDGLTGSYLEHEEVITGIDLGTPELRAQADAGNDVFVEASEGAETATVTLDAGQSLNGDLIAAYDWLDADGKVIATGATAEIELEAGRHQITLQVTDAEGRVNSDDVLVVVSTDDTLLMENFNDGTAAHWSSSLAPSLDSLTEFVTTDTLDLPKLADGDTGVMSFPALEVSGQGFLVDPGFATEEGAKLTSYTIAFDVLVPSGQGNWFPFFQADPTNTDDGELFVNTNRYGDGRNVIGNSGTYFGDFSYDEWHRVVLTVEDAGAVDGKNVAGLNIYLDGALIGSFDYNSTLANYAIDPEAGFVLFNDNTDGATMSGYISSLMLTEAVLTADEVAELGGVNAGGILTEAIEGAQSFQLDFGGDAPLSDSFGGTGGISLFDNAEDDLGSWIVRGTYASDGVSADEAQGELYDVSDTPGKMLIYTAAEAMDWSDYSFEATAHSTDDDEFGVYFYYQDEGSYYRFQTYDAGNYRRLIKVDNGVETVLAQVDKGYVFDDDIDVKVVVAGDQIEVFMNGQSVFGPVIDADPLSGGTVGVFSNYQDGTSFDNVLVQQVSLTAHAEGSFRAFDMDGDGTASVTLNGADSYGLDDIVNYSWQLDGKEIATGAQVTLDLPIGTEGLTLVVTDASGRTDSDFVAVDIVEAKDILVHDSFDADSLTDGTWRIIDQDGSIGSSDWQLADGALSQMSDIYSDQLTGGGNGVWEQRWSPLGDGVNVLRKGTIALYDAEEAADWADYSVQTTIATPEGDAANGLGLVFHYQDEANYYKLELDSKGGLWNLVYVKDGIEEVLDRVPAKYTPGSTVELRLDIKDGVISAYLDGEMIFADPTEDHQIATGTFGLYTWKSAGTSFEEVTVVSLADPAPAVNADPIAMDDSGLTATAGVALVIAAEDLLANDSDADGDPLTITSVQDAVNGTVTLSEDGKVIFTPTPGFEGEASFTYTLSDGNGGTATANVTLDVETDAFGATDANDVIAATTGEDLLFGFGGDDFICGKAGDDQIGGGTGDDLLRGGAGKDLLRGDAGQDHLFGGRGGDTLLGGADDDILFGGRGRDVLNGGDGQDVLLGGRGNDLLDGGAGDDQLAGGAGNDTFVFAVGYGTDTIVDFTDDTDTLRLDEQLWNSEGGMTVEDVLGTYAAEVDGNVVFDFGNGTSLIVEGLSNRELLLNDIEFI</sequence>
<dbReference type="Gene3D" id="2.60.40.3440">
    <property type="match status" value="1"/>
</dbReference>
<dbReference type="SUPFAM" id="SSF51120">
    <property type="entry name" value="beta-Roll"/>
    <property type="match status" value="1"/>
</dbReference>
<dbReference type="PANTHER" id="PTHR38340">
    <property type="entry name" value="S-LAYER PROTEIN"/>
    <property type="match status" value="1"/>
</dbReference>
<keyword evidence="6" id="KW-0843">Virulence</keyword>
<evidence type="ECO:0000256" key="4">
    <source>
        <dbReference type="ARBA" id="ARBA00022656"/>
    </source>
</evidence>
<dbReference type="InterPro" id="IPR001343">
    <property type="entry name" value="Hemolysn_Ca-bd"/>
</dbReference>
<dbReference type="InterPro" id="IPR029052">
    <property type="entry name" value="Metallo-depent_PP-like"/>
</dbReference>
<dbReference type="PROSITE" id="PS00330">
    <property type="entry name" value="HEMOLYSIN_CALCIUM"/>
    <property type="match status" value="3"/>
</dbReference>
<evidence type="ECO:0000256" key="6">
    <source>
        <dbReference type="ARBA" id="ARBA00023026"/>
    </source>
</evidence>
<dbReference type="GO" id="GO:0005509">
    <property type="term" value="F:calcium ion binding"/>
    <property type="evidence" value="ECO:0007669"/>
    <property type="project" value="InterPro"/>
</dbReference>
<dbReference type="InterPro" id="IPR018511">
    <property type="entry name" value="Hemolysin-typ_Ca-bd_CS"/>
</dbReference>
<dbReference type="InterPro" id="IPR013320">
    <property type="entry name" value="ConA-like_dom_sf"/>
</dbReference>
<dbReference type="Pfam" id="PF17892">
    <property type="entry name" value="Cadherin_5"/>
    <property type="match status" value="1"/>
</dbReference>
<dbReference type="Pfam" id="PF00353">
    <property type="entry name" value="HemolysinCabind"/>
    <property type="match status" value="3"/>
</dbReference>
<dbReference type="SUPFAM" id="SSF56300">
    <property type="entry name" value="Metallo-dependent phosphatases"/>
    <property type="match status" value="1"/>
</dbReference>
<accession>A0A8J3MER8</accession>
<dbReference type="SUPFAM" id="SSF49899">
    <property type="entry name" value="Concanavalin A-like lectins/glucanases"/>
    <property type="match status" value="1"/>
</dbReference>
<evidence type="ECO:0000256" key="2">
    <source>
        <dbReference type="ARBA" id="ARBA00004613"/>
    </source>
</evidence>
<evidence type="ECO:0000256" key="7">
    <source>
        <dbReference type="ARBA" id="ARBA00023136"/>
    </source>
</evidence>
<gene>
    <name evidence="9" type="ORF">GCM10010961_34140</name>
</gene>
<reference evidence="9" key="1">
    <citation type="journal article" date="2014" name="Int. J. Syst. Evol. Microbiol.">
        <title>Complete genome sequence of Corynebacterium casei LMG S-19264T (=DSM 44701T), isolated from a smear-ripened cheese.</title>
        <authorList>
            <consortium name="US DOE Joint Genome Institute (JGI-PGF)"/>
            <person name="Walter F."/>
            <person name="Albersmeier A."/>
            <person name="Kalinowski J."/>
            <person name="Ruckert C."/>
        </authorList>
    </citation>
    <scope>NUCLEOTIDE SEQUENCE</scope>
    <source>
        <strain evidence="9">CGMCC 1.7081</strain>
    </source>
</reference>
<dbReference type="EMBL" id="BNAP01000021">
    <property type="protein sequence ID" value="GHG98646.1"/>
    <property type="molecule type" value="Genomic_DNA"/>
</dbReference>
<dbReference type="InterPro" id="IPR041690">
    <property type="entry name" value="Cadherin_5"/>
</dbReference>
<keyword evidence="5" id="KW-0677">Repeat</keyword>
<dbReference type="Gene3D" id="3.60.21.10">
    <property type="match status" value="1"/>
</dbReference>
<dbReference type="PRINTS" id="PR00313">
    <property type="entry name" value="CABNDNGRPT"/>
</dbReference>
<evidence type="ECO:0000256" key="1">
    <source>
        <dbReference type="ARBA" id="ARBA00004370"/>
    </source>
</evidence>
<dbReference type="Gene3D" id="2.150.10.10">
    <property type="entry name" value="Serralysin-like metalloprotease, C-terminal"/>
    <property type="match status" value="1"/>
</dbReference>
<evidence type="ECO:0000256" key="5">
    <source>
        <dbReference type="ARBA" id="ARBA00022737"/>
    </source>
</evidence>
<reference evidence="9" key="2">
    <citation type="submission" date="2020-09" db="EMBL/GenBank/DDBJ databases">
        <authorList>
            <person name="Sun Q."/>
            <person name="Zhou Y."/>
        </authorList>
    </citation>
    <scope>NUCLEOTIDE SEQUENCE</scope>
    <source>
        <strain evidence="9">CGMCC 1.7081</strain>
    </source>
</reference>
<organism evidence="9 10">
    <name type="scientific">Pseudodonghicola xiamenensis</name>
    <dbReference type="NCBI Taxonomy" id="337702"/>
    <lineage>
        <taxon>Bacteria</taxon>
        <taxon>Pseudomonadati</taxon>
        <taxon>Pseudomonadota</taxon>
        <taxon>Alphaproteobacteria</taxon>
        <taxon>Rhodobacterales</taxon>
        <taxon>Paracoccaceae</taxon>
        <taxon>Pseudodonghicola</taxon>
    </lineage>
</organism>
<dbReference type="GO" id="GO:0005576">
    <property type="term" value="C:extracellular region"/>
    <property type="evidence" value="ECO:0007669"/>
    <property type="project" value="UniProtKB-SubCell"/>
</dbReference>
<proteinExistence type="predicted"/>
<dbReference type="InterPro" id="IPR003995">
    <property type="entry name" value="RTX_toxin_determinant-A"/>
</dbReference>
<evidence type="ECO:0000313" key="10">
    <source>
        <dbReference type="Proteomes" id="UP000611500"/>
    </source>
</evidence>
<name>A0A8J3MER8_9RHOB</name>
<dbReference type="Proteomes" id="UP000611500">
    <property type="component" value="Unassembled WGS sequence"/>
</dbReference>
<evidence type="ECO:0000259" key="8">
    <source>
        <dbReference type="Pfam" id="PF17892"/>
    </source>
</evidence>
<comment type="caution">
    <text evidence="9">The sequence shown here is derived from an EMBL/GenBank/DDBJ whole genome shotgun (WGS) entry which is preliminary data.</text>
</comment>
<dbReference type="GO" id="GO:0090729">
    <property type="term" value="F:toxin activity"/>
    <property type="evidence" value="ECO:0007669"/>
    <property type="project" value="UniProtKB-KW"/>
</dbReference>
<dbReference type="Gene3D" id="2.60.40.10">
    <property type="entry name" value="Immunoglobulins"/>
    <property type="match status" value="2"/>
</dbReference>
<dbReference type="InterPro" id="IPR013783">
    <property type="entry name" value="Ig-like_fold"/>
</dbReference>
<dbReference type="GO" id="GO:0016020">
    <property type="term" value="C:membrane"/>
    <property type="evidence" value="ECO:0007669"/>
    <property type="project" value="UniProtKB-SubCell"/>
</dbReference>
<evidence type="ECO:0000256" key="3">
    <source>
        <dbReference type="ARBA" id="ARBA00022525"/>
    </source>
</evidence>
<keyword evidence="3" id="KW-0964">Secreted</keyword>
<dbReference type="InterPro" id="IPR011049">
    <property type="entry name" value="Serralysin-like_metalloprot_C"/>
</dbReference>
<dbReference type="InterPro" id="IPR050557">
    <property type="entry name" value="RTX_toxin/Mannuronan_C5-epim"/>
</dbReference>
<dbReference type="PRINTS" id="PR01488">
    <property type="entry name" value="RTXTOXINA"/>
</dbReference>
<dbReference type="PANTHER" id="PTHR38340:SF1">
    <property type="entry name" value="S-LAYER PROTEIN"/>
    <property type="match status" value="1"/>
</dbReference>
<comment type="subcellular location">
    <subcellularLocation>
        <location evidence="1">Membrane</location>
    </subcellularLocation>
    <subcellularLocation>
        <location evidence="2">Secreted</location>
    </subcellularLocation>
</comment>
<keyword evidence="10" id="KW-1185">Reference proteome</keyword>